<proteinExistence type="predicted"/>
<dbReference type="AlphaFoldDB" id="A0A919PDH3"/>
<dbReference type="InterPro" id="IPR029068">
    <property type="entry name" value="Glyas_Bleomycin-R_OHBP_Dase"/>
</dbReference>
<reference evidence="2" key="1">
    <citation type="submission" date="2021-01" db="EMBL/GenBank/DDBJ databases">
        <title>Whole genome shotgun sequence of Cellulomonas pakistanensis NBRC 110800.</title>
        <authorList>
            <person name="Komaki H."/>
            <person name="Tamura T."/>
        </authorList>
    </citation>
    <scope>NUCLEOTIDE SEQUENCE</scope>
    <source>
        <strain evidence="2">NBRC 110800</strain>
    </source>
</reference>
<name>A0A919PDH3_9CELL</name>
<evidence type="ECO:0000259" key="1">
    <source>
        <dbReference type="PROSITE" id="PS51819"/>
    </source>
</evidence>
<dbReference type="InterPro" id="IPR037523">
    <property type="entry name" value="VOC_core"/>
</dbReference>
<comment type="caution">
    <text evidence="2">The sequence shown here is derived from an EMBL/GenBank/DDBJ whole genome shotgun (WGS) entry which is preliminary data.</text>
</comment>
<dbReference type="InterPro" id="IPR041581">
    <property type="entry name" value="Glyoxalase_6"/>
</dbReference>
<feature type="domain" description="VOC" evidence="1">
    <location>
        <begin position="13"/>
        <end position="145"/>
    </location>
</feature>
<dbReference type="PANTHER" id="PTHR35908">
    <property type="entry name" value="HYPOTHETICAL FUSION PROTEIN"/>
    <property type="match status" value="1"/>
</dbReference>
<dbReference type="PROSITE" id="PS51819">
    <property type="entry name" value="VOC"/>
    <property type="match status" value="1"/>
</dbReference>
<dbReference type="Proteomes" id="UP000642125">
    <property type="component" value="Unassembled WGS sequence"/>
</dbReference>
<gene>
    <name evidence="2" type="ORF">Cpa01nite_19730</name>
</gene>
<keyword evidence="3" id="KW-1185">Reference proteome</keyword>
<dbReference type="PANTHER" id="PTHR35908:SF1">
    <property type="entry name" value="CONSERVED PROTEIN"/>
    <property type="match status" value="1"/>
</dbReference>
<organism evidence="2 3">
    <name type="scientific">Cellulomonas pakistanensis</name>
    <dbReference type="NCBI Taxonomy" id="992287"/>
    <lineage>
        <taxon>Bacteria</taxon>
        <taxon>Bacillati</taxon>
        <taxon>Actinomycetota</taxon>
        <taxon>Actinomycetes</taxon>
        <taxon>Micrococcales</taxon>
        <taxon>Cellulomonadaceae</taxon>
        <taxon>Cellulomonas</taxon>
    </lineage>
</organism>
<dbReference type="RefSeq" id="WP_203668614.1">
    <property type="nucleotide sequence ID" value="NZ_BONO01000013.1"/>
</dbReference>
<protein>
    <submittedName>
        <fullName evidence="2">Glyoxalase</fullName>
    </submittedName>
</protein>
<evidence type="ECO:0000313" key="3">
    <source>
        <dbReference type="Proteomes" id="UP000642125"/>
    </source>
</evidence>
<dbReference type="Pfam" id="PF18029">
    <property type="entry name" value="Glyoxalase_6"/>
    <property type="match status" value="1"/>
</dbReference>
<dbReference type="Gene3D" id="3.10.180.10">
    <property type="entry name" value="2,3-Dihydroxybiphenyl 1,2-Dioxygenase, domain 1"/>
    <property type="match status" value="1"/>
</dbReference>
<dbReference type="EMBL" id="BONO01000013">
    <property type="protein sequence ID" value="GIG36592.1"/>
    <property type="molecule type" value="Genomic_DNA"/>
</dbReference>
<evidence type="ECO:0000313" key="2">
    <source>
        <dbReference type="EMBL" id="GIG36592.1"/>
    </source>
</evidence>
<accession>A0A919PDH3</accession>
<sequence length="145" mass="16114">MTDANAPVTPFPRVVQTVLDTTDPRGLAEFYRELLGLRYRPGDEPPAPGEPDPNGEDWLVLTGDGLWPLAFQKVPEITPPTWPDPEVPQQLHLDMTVPDGDALDAQRERAESLGARLLFDRRDDPDEPLYVFADPAGHPFCIFVG</sequence>
<dbReference type="SUPFAM" id="SSF54593">
    <property type="entry name" value="Glyoxalase/Bleomycin resistance protein/Dihydroxybiphenyl dioxygenase"/>
    <property type="match status" value="1"/>
</dbReference>